<protein>
    <submittedName>
        <fullName evidence="3">Thioredoxin family protein</fullName>
    </submittedName>
</protein>
<keyword evidence="2" id="KW-0676">Redox-active center</keyword>
<evidence type="ECO:0000256" key="1">
    <source>
        <dbReference type="ARBA" id="ARBA00023157"/>
    </source>
</evidence>
<reference evidence="3" key="1">
    <citation type="submission" date="2021-03" db="EMBL/GenBank/DDBJ databases">
        <authorList>
            <person name="Stanton E."/>
        </authorList>
    </citation>
    <scope>NUCLEOTIDE SEQUENCE</scope>
    <source>
        <strain evidence="3">2020EL-00113</strain>
    </source>
</reference>
<gene>
    <name evidence="3" type="ORF">J7T18_18050</name>
</gene>
<dbReference type="AlphaFoldDB" id="A0A345LWS6"/>
<evidence type="ECO:0000256" key="2">
    <source>
        <dbReference type="ARBA" id="ARBA00023284"/>
    </source>
</evidence>
<comment type="caution">
    <text evidence="3">The sequence shown here is derived from an EMBL/GenBank/DDBJ whole genome shotgun (WGS) entry which is preliminary data.</text>
</comment>
<dbReference type="GO" id="GO:0015036">
    <property type="term" value="F:disulfide oxidoreductase activity"/>
    <property type="evidence" value="ECO:0007669"/>
    <property type="project" value="UniProtKB-ARBA"/>
</dbReference>
<evidence type="ECO:0000313" key="4">
    <source>
        <dbReference type="Proteomes" id="UP000674270"/>
    </source>
</evidence>
<dbReference type="InterPro" id="IPR013766">
    <property type="entry name" value="Thioredoxin_domain"/>
</dbReference>
<keyword evidence="1" id="KW-1015">Disulfide bond</keyword>
<evidence type="ECO:0000313" key="3">
    <source>
        <dbReference type="EMBL" id="MBQ0270203.1"/>
    </source>
</evidence>
<accession>A0A345LWS6</accession>
<dbReference type="OrthoDB" id="4964771at2"/>
<dbReference type="InterPro" id="IPR036249">
    <property type="entry name" value="Thioredoxin-like_sf"/>
</dbReference>
<dbReference type="PRINTS" id="PR00421">
    <property type="entry name" value="THIOREDOXIN"/>
</dbReference>
<dbReference type="KEGG" id="prq:CYG50_11360"/>
<proteinExistence type="predicted"/>
<dbReference type="Pfam" id="PF00085">
    <property type="entry name" value="Thioredoxin"/>
    <property type="match status" value="1"/>
</dbReference>
<dbReference type="RefSeq" id="WP_102139477.1">
    <property type="nucleotide sequence ID" value="NZ_CP031123.2"/>
</dbReference>
<dbReference type="PANTHER" id="PTHR46115">
    <property type="entry name" value="THIOREDOXIN-LIKE PROTEIN 1"/>
    <property type="match status" value="1"/>
</dbReference>
<dbReference type="CDD" id="cd02947">
    <property type="entry name" value="TRX_family"/>
    <property type="match status" value="1"/>
</dbReference>
<dbReference type="Gene3D" id="3.40.30.10">
    <property type="entry name" value="Glutaredoxin"/>
    <property type="match status" value="1"/>
</dbReference>
<name>A0A345LWS6_9GAMM</name>
<dbReference type="EMBL" id="JAGKLY010000010">
    <property type="protein sequence ID" value="MBQ0270203.1"/>
    <property type="molecule type" value="Genomic_DNA"/>
</dbReference>
<dbReference type="PROSITE" id="PS00194">
    <property type="entry name" value="THIOREDOXIN_1"/>
    <property type="match status" value="1"/>
</dbReference>
<dbReference type="InterPro" id="IPR017937">
    <property type="entry name" value="Thioredoxin_CS"/>
</dbReference>
<dbReference type="PROSITE" id="PS51352">
    <property type="entry name" value="THIOREDOXIN_2"/>
    <property type="match status" value="1"/>
</dbReference>
<sequence>MLVQDKLIKRQHIMHNILSLDSDNFSNILYPLGSQGHQTVVVYFSASWCLPCKNMKPIFTKLSEYFQENNIIFGIVDIAQSPTLAPQYGIKSVPTIAVFQDTRLIDIIAGEMPFNKVLMELEKTLSKR</sequence>
<dbReference type="Proteomes" id="UP000674270">
    <property type="component" value="Unassembled WGS sequence"/>
</dbReference>
<organism evidence="3 4">
    <name type="scientific">Providencia huaxiensis</name>
    <dbReference type="NCBI Taxonomy" id="2027290"/>
    <lineage>
        <taxon>Bacteria</taxon>
        <taxon>Pseudomonadati</taxon>
        <taxon>Pseudomonadota</taxon>
        <taxon>Gammaproteobacteria</taxon>
        <taxon>Enterobacterales</taxon>
        <taxon>Morganellaceae</taxon>
        <taxon>Providencia</taxon>
    </lineage>
</organism>
<dbReference type="SUPFAM" id="SSF52833">
    <property type="entry name" value="Thioredoxin-like"/>
    <property type="match status" value="1"/>
</dbReference>